<sequence>MERAVQLGRTAADAGGAALAAVFGTVAKVRPAPKPLHPAGAQVAGTLRRWGCLRSWGVPWLDEPGEDRVLVRFSRATGLPDPWPDILGLTIRVQRPDGPADLLLATTGTGVLTKFTLLPRRDPGADYGTLMAYRTPTGPLWLFARGDGRAPFPRRIRLSAADARGGVTPFGEIVLDAEPDTTDPLISFDPVQNPLPGLVFYAWEQRLREGAYAAARSVRGRERSG</sequence>
<reference evidence="1 2" key="1">
    <citation type="journal article" date="2019" name="Int. J. Syst. Evol. Microbiol.">
        <title>The Global Catalogue of Microorganisms (GCM) 10K type strain sequencing project: providing services to taxonomists for standard genome sequencing and annotation.</title>
        <authorList>
            <consortium name="The Broad Institute Genomics Platform"/>
            <consortium name="The Broad Institute Genome Sequencing Center for Infectious Disease"/>
            <person name="Wu L."/>
            <person name="Ma J."/>
        </authorList>
    </citation>
    <scope>NUCLEOTIDE SEQUENCE [LARGE SCALE GENOMIC DNA]</scope>
    <source>
        <strain evidence="1 2">JCM 10671</strain>
    </source>
</reference>
<dbReference type="RefSeq" id="WP_344604107.1">
    <property type="nucleotide sequence ID" value="NZ_BAAAHE010000014.1"/>
</dbReference>
<evidence type="ECO:0000313" key="2">
    <source>
        <dbReference type="Proteomes" id="UP001500957"/>
    </source>
</evidence>
<dbReference type="Proteomes" id="UP001500957">
    <property type="component" value="Unassembled WGS sequence"/>
</dbReference>
<accession>A0ABN1GRI6</accession>
<dbReference type="SUPFAM" id="SSF56634">
    <property type="entry name" value="Heme-dependent catalase-like"/>
    <property type="match status" value="1"/>
</dbReference>
<dbReference type="InterPro" id="IPR020835">
    <property type="entry name" value="Catalase_sf"/>
</dbReference>
<protein>
    <recommendedName>
        <fullName evidence="3">Phosphodiesterase</fullName>
    </recommendedName>
</protein>
<gene>
    <name evidence="1" type="ORF">GCM10009547_19520</name>
</gene>
<name>A0ABN1GRI6_9ACTN</name>
<proteinExistence type="predicted"/>
<dbReference type="EMBL" id="BAAAHE010000014">
    <property type="protein sequence ID" value="GAA0617390.1"/>
    <property type="molecule type" value="Genomic_DNA"/>
</dbReference>
<keyword evidence="2" id="KW-1185">Reference proteome</keyword>
<evidence type="ECO:0000313" key="1">
    <source>
        <dbReference type="EMBL" id="GAA0617390.1"/>
    </source>
</evidence>
<organism evidence="1 2">
    <name type="scientific">Sporichthya brevicatena</name>
    <dbReference type="NCBI Taxonomy" id="171442"/>
    <lineage>
        <taxon>Bacteria</taxon>
        <taxon>Bacillati</taxon>
        <taxon>Actinomycetota</taxon>
        <taxon>Actinomycetes</taxon>
        <taxon>Sporichthyales</taxon>
        <taxon>Sporichthyaceae</taxon>
        <taxon>Sporichthya</taxon>
    </lineage>
</organism>
<comment type="caution">
    <text evidence="1">The sequence shown here is derived from an EMBL/GenBank/DDBJ whole genome shotgun (WGS) entry which is preliminary data.</text>
</comment>
<evidence type="ECO:0008006" key="3">
    <source>
        <dbReference type="Google" id="ProtNLM"/>
    </source>
</evidence>